<evidence type="ECO:0000313" key="3">
    <source>
        <dbReference type="Proteomes" id="UP000034837"/>
    </source>
</evidence>
<dbReference type="Proteomes" id="UP000034837">
    <property type="component" value="Unassembled WGS sequence"/>
</dbReference>
<dbReference type="AlphaFoldDB" id="A0A0G1CG14"/>
<keyword evidence="1" id="KW-1133">Transmembrane helix</keyword>
<dbReference type="EMBL" id="LCDO01000001">
    <property type="protein sequence ID" value="KKS57506.1"/>
    <property type="molecule type" value="Genomic_DNA"/>
</dbReference>
<evidence type="ECO:0000313" key="2">
    <source>
        <dbReference type="EMBL" id="KKS57506.1"/>
    </source>
</evidence>
<accession>A0A0G1CG14</accession>
<keyword evidence="1" id="KW-0812">Transmembrane</keyword>
<dbReference type="InterPro" id="IPR032820">
    <property type="entry name" value="ATPase_put"/>
</dbReference>
<keyword evidence="1" id="KW-0472">Membrane</keyword>
<name>A0A0G1CG14_9BACT</name>
<protein>
    <recommendedName>
        <fullName evidence="4">AtpZ/AtpI family protein</fullName>
    </recommendedName>
</protein>
<dbReference type="Pfam" id="PF09527">
    <property type="entry name" value="ATPase_gene1"/>
    <property type="match status" value="1"/>
</dbReference>
<reference evidence="2 3" key="1">
    <citation type="journal article" date="2015" name="Nature">
        <title>rRNA introns, odd ribosomes, and small enigmatic genomes across a large radiation of phyla.</title>
        <authorList>
            <person name="Brown C.T."/>
            <person name="Hug L.A."/>
            <person name="Thomas B.C."/>
            <person name="Sharon I."/>
            <person name="Castelle C.J."/>
            <person name="Singh A."/>
            <person name="Wilkins M.J."/>
            <person name="Williams K.H."/>
            <person name="Banfield J.F."/>
        </authorList>
    </citation>
    <scope>NUCLEOTIDE SEQUENCE [LARGE SCALE GENOMIC DNA]</scope>
</reference>
<evidence type="ECO:0000256" key="1">
    <source>
        <dbReference type="SAM" id="Phobius"/>
    </source>
</evidence>
<comment type="caution">
    <text evidence="2">The sequence shown here is derived from an EMBL/GenBank/DDBJ whole genome shotgun (WGS) entry which is preliminary data.</text>
</comment>
<feature type="transmembrane region" description="Helical" evidence="1">
    <location>
        <begin position="52"/>
        <end position="71"/>
    </location>
</feature>
<evidence type="ECO:0008006" key="4">
    <source>
        <dbReference type="Google" id="ProtNLM"/>
    </source>
</evidence>
<proteinExistence type="predicted"/>
<gene>
    <name evidence="2" type="ORF">UV20_C0001G0146</name>
</gene>
<organism evidence="2 3">
    <name type="scientific">Candidatus Magasanikbacteria bacterium GW2011_GWA2_42_32</name>
    <dbReference type="NCBI Taxonomy" id="1619039"/>
    <lineage>
        <taxon>Bacteria</taxon>
        <taxon>Candidatus Magasanikiibacteriota</taxon>
    </lineage>
</organism>
<feature type="transmembrane region" description="Helical" evidence="1">
    <location>
        <begin position="14"/>
        <end position="40"/>
    </location>
</feature>
<sequence length="85" mass="9554">MIIQPPKKKSSDRAYYLFALRIVGDFGIAIALPAVLGAILGRYLDEKYGRSALFTIFCLIVAFLITISIVYKKAKLYGGEYQKMK</sequence>